<proteinExistence type="predicted"/>
<feature type="domain" description="HTH tetR-type" evidence="6">
    <location>
        <begin position="62"/>
        <end position="122"/>
    </location>
</feature>
<dbReference type="InterPro" id="IPR050109">
    <property type="entry name" value="HTH-type_TetR-like_transc_reg"/>
</dbReference>
<evidence type="ECO:0000256" key="5">
    <source>
        <dbReference type="SAM" id="MobiDB-lite"/>
    </source>
</evidence>
<keyword evidence="8" id="KW-1185">Reference proteome</keyword>
<dbReference type="PANTHER" id="PTHR30055:SF234">
    <property type="entry name" value="HTH-TYPE TRANSCRIPTIONAL REGULATOR BETI"/>
    <property type="match status" value="1"/>
</dbReference>
<feature type="region of interest" description="Disordered" evidence="5">
    <location>
        <begin position="1"/>
        <end position="20"/>
    </location>
</feature>
<evidence type="ECO:0000256" key="1">
    <source>
        <dbReference type="ARBA" id="ARBA00023015"/>
    </source>
</evidence>
<evidence type="ECO:0000259" key="6">
    <source>
        <dbReference type="PROSITE" id="PS50977"/>
    </source>
</evidence>
<sequence>MGSGSHGPRGRGSRSQWCVRSQREPAVSSVLHTRACSTYREPVPSPTTTSPHGSGLRASKRERTARDLAEAAYAVVRDVGFDAVTADAVADRAGVSRRTFFNYYPSVESVFTASVAAFFDSVGERLDARPADEDVLDSAVAVITDPGDVELLQRIGVLSAAGESSPHARGLILVEAHTWLDWLEDWLRRRLPPGTDALLVATYAATMLGAAEAAFRVWAKAPEGELSAAVARALTHLRTGLDPATLPAVSPTTTTVSPTREDH</sequence>
<gene>
    <name evidence="7" type="ORF">GCM10023153_31700</name>
</gene>
<comment type="caution">
    <text evidence="7">The sequence shown here is derived from an EMBL/GenBank/DDBJ whole genome shotgun (WGS) entry which is preliminary data.</text>
</comment>
<feature type="region of interest" description="Disordered" evidence="5">
    <location>
        <begin position="244"/>
        <end position="263"/>
    </location>
</feature>
<evidence type="ECO:0000313" key="8">
    <source>
        <dbReference type="Proteomes" id="UP001500390"/>
    </source>
</evidence>
<dbReference type="EMBL" id="BAABFX010000048">
    <property type="protein sequence ID" value="GAA4402544.1"/>
    <property type="molecule type" value="Genomic_DNA"/>
</dbReference>
<dbReference type="PROSITE" id="PS50977">
    <property type="entry name" value="HTH_TETR_2"/>
    <property type="match status" value="1"/>
</dbReference>
<dbReference type="InterPro" id="IPR041347">
    <property type="entry name" value="MftR_C"/>
</dbReference>
<dbReference type="Gene3D" id="1.10.357.10">
    <property type="entry name" value="Tetracycline Repressor, domain 2"/>
    <property type="match status" value="1"/>
</dbReference>
<evidence type="ECO:0000256" key="3">
    <source>
        <dbReference type="ARBA" id="ARBA00023163"/>
    </source>
</evidence>
<protein>
    <submittedName>
        <fullName evidence="7">TetR/AcrR family transcriptional regulator</fullName>
    </submittedName>
</protein>
<dbReference type="Pfam" id="PF00440">
    <property type="entry name" value="TetR_N"/>
    <property type="match status" value="1"/>
</dbReference>
<reference evidence="8" key="1">
    <citation type="journal article" date="2019" name="Int. J. Syst. Evol. Microbiol.">
        <title>The Global Catalogue of Microorganisms (GCM) 10K type strain sequencing project: providing services to taxonomists for standard genome sequencing and annotation.</title>
        <authorList>
            <consortium name="The Broad Institute Genomics Platform"/>
            <consortium name="The Broad Institute Genome Sequencing Center for Infectious Disease"/>
            <person name="Wu L."/>
            <person name="Ma J."/>
        </authorList>
    </citation>
    <scope>NUCLEOTIDE SEQUENCE [LARGE SCALE GENOMIC DNA]</scope>
    <source>
        <strain evidence="8">JCM 17738</strain>
    </source>
</reference>
<keyword evidence="1" id="KW-0805">Transcription regulation</keyword>
<evidence type="ECO:0000256" key="2">
    <source>
        <dbReference type="ARBA" id="ARBA00023125"/>
    </source>
</evidence>
<dbReference type="InterPro" id="IPR001647">
    <property type="entry name" value="HTH_TetR"/>
</dbReference>
<feature type="DNA-binding region" description="H-T-H motif" evidence="4">
    <location>
        <begin position="85"/>
        <end position="104"/>
    </location>
</feature>
<keyword evidence="2 4" id="KW-0238">DNA-binding</keyword>
<dbReference type="Pfam" id="PF17754">
    <property type="entry name" value="TetR_C_14"/>
    <property type="match status" value="1"/>
</dbReference>
<dbReference type="PANTHER" id="PTHR30055">
    <property type="entry name" value="HTH-TYPE TRANSCRIPTIONAL REGULATOR RUTR"/>
    <property type="match status" value="1"/>
</dbReference>
<dbReference type="Proteomes" id="UP001500390">
    <property type="component" value="Unassembled WGS sequence"/>
</dbReference>
<dbReference type="Gene3D" id="1.10.10.60">
    <property type="entry name" value="Homeodomain-like"/>
    <property type="match status" value="1"/>
</dbReference>
<keyword evidence="3" id="KW-0804">Transcription</keyword>
<dbReference type="SUPFAM" id="SSF46689">
    <property type="entry name" value="Homeodomain-like"/>
    <property type="match status" value="1"/>
</dbReference>
<evidence type="ECO:0000256" key="4">
    <source>
        <dbReference type="PROSITE-ProRule" id="PRU00335"/>
    </source>
</evidence>
<name>A0ABP8K9V0_9MICO</name>
<dbReference type="InterPro" id="IPR009057">
    <property type="entry name" value="Homeodomain-like_sf"/>
</dbReference>
<organism evidence="7 8">
    <name type="scientific">Ornithinibacter aureus</name>
    <dbReference type="NCBI Taxonomy" id="622664"/>
    <lineage>
        <taxon>Bacteria</taxon>
        <taxon>Bacillati</taxon>
        <taxon>Actinomycetota</taxon>
        <taxon>Actinomycetes</taxon>
        <taxon>Micrococcales</taxon>
        <taxon>Intrasporangiaceae</taxon>
        <taxon>Ornithinibacter</taxon>
    </lineage>
</organism>
<accession>A0ABP8K9V0</accession>
<feature type="region of interest" description="Disordered" evidence="5">
    <location>
        <begin position="37"/>
        <end position="62"/>
    </location>
</feature>
<evidence type="ECO:0000313" key="7">
    <source>
        <dbReference type="EMBL" id="GAA4402544.1"/>
    </source>
</evidence>